<dbReference type="RefSeq" id="WP_003731469.1">
    <property type="nucleotide sequence ID" value="NC_021826.1"/>
</dbReference>
<evidence type="ECO:0000313" key="1">
    <source>
        <dbReference type="EMBL" id="EAG0867607.1"/>
    </source>
</evidence>
<dbReference type="Proteomes" id="UP000358545">
    <property type="component" value="Unassembled WGS sequence"/>
</dbReference>
<reference evidence="1 2" key="1">
    <citation type="submission" date="2018-06" db="EMBL/GenBank/DDBJ databases">
        <authorList>
            <consortium name="PulseNet: The National Subtyping Network for Foodborne Disease Surveillance"/>
            <person name="Tarr C.L."/>
            <person name="Trees E."/>
            <person name="Katz L.S."/>
            <person name="Carleton-Romer H.A."/>
            <person name="Stroika S."/>
            <person name="Kucerova Z."/>
            <person name="Roache K.F."/>
            <person name="Sabol A.L."/>
            <person name="Besser J."/>
            <person name="Gerner-Smidt P."/>
        </authorList>
    </citation>
    <scope>NUCLEOTIDE SEQUENCE [LARGE SCALE GENOMIC DNA]</scope>
    <source>
        <strain evidence="1 2">PNUSAL002180</strain>
    </source>
</reference>
<sequence length="130" mass="13683">MGIFSKVETLEIISGKEQIGLKSNLTYMTEIAPGVVIFDNNETQYVYQGFIWNQDSKRSAGKTATGAIVGGVLTGGIGAIAGGAIGAKKKDTSYAVISLLRVSDASPVQLIIKCNKKKASKLGSFIIGRV</sequence>
<dbReference type="EMBL" id="AABAGT010000014">
    <property type="protein sequence ID" value="EAG0867607.1"/>
    <property type="molecule type" value="Genomic_DNA"/>
</dbReference>
<protein>
    <submittedName>
        <fullName evidence="1">Uncharacterized protein</fullName>
    </submittedName>
</protein>
<accession>A0A3A7LG10</accession>
<organism evidence="1 2">
    <name type="scientific">Listeria monocytogenes</name>
    <dbReference type="NCBI Taxonomy" id="1639"/>
    <lineage>
        <taxon>Bacteria</taxon>
        <taxon>Bacillati</taxon>
        <taxon>Bacillota</taxon>
        <taxon>Bacilli</taxon>
        <taxon>Bacillales</taxon>
        <taxon>Listeriaceae</taxon>
        <taxon>Listeria</taxon>
    </lineage>
</organism>
<comment type="caution">
    <text evidence="1">The sequence shown here is derived from an EMBL/GenBank/DDBJ whole genome shotgun (WGS) entry which is preliminary data.</text>
</comment>
<proteinExistence type="predicted"/>
<name>A0A3A7LG10_LISMN</name>
<dbReference type="AlphaFoldDB" id="A0A3A7LG10"/>
<gene>
    <name evidence="1" type="ORF">A8L61_10005</name>
</gene>
<evidence type="ECO:0000313" key="2">
    <source>
        <dbReference type="Proteomes" id="UP000358545"/>
    </source>
</evidence>